<accession>A0A8K0NRF1</accession>
<feature type="region of interest" description="Disordered" evidence="1">
    <location>
        <begin position="1"/>
        <end position="60"/>
    </location>
</feature>
<gene>
    <name evidence="2" type="ORF">FFLO_02332</name>
</gene>
<comment type="caution">
    <text evidence="2">The sequence shown here is derived from an EMBL/GenBank/DDBJ whole genome shotgun (WGS) entry which is preliminary data.</text>
</comment>
<sequence length="394" mass="42918">MFTGNISSARRKADQQKTATDKGKKPEAPPVNAAASGSGARKRPAPSTDAIAPPTTSREIPPADFQVKNLIALVDNVPAPEIYVWDSRFGTVQAWWREISTVQKTWAGKRGKNKGEFPALELDLEWKAMRCSTGAYVVWNGDDAALHRWLIQEEDRKLLPVPPPNEWKELTTPGRSGDFDTTQASAWLGKWKGGWRLICPSCKEKFGTADGDDPTLPEYLSEQVPPAEKNFIDLRQNEFPDQATGLQIDSNPLILACSYGGVGICRSAHPLDPGSAFSACGPCKSAGTKCNGGLGDEWNFNIDDNTVAGVLRLAKIVLLFAQGTKWTTRAARDEQGEKAFEILREGICHGQQGLAIEGEDPPTHDARPTPAIVEMLKTFPKKEQGKGKGKAKAE</sequence>
<evidence type="ECO:0000313" key="3">
    <source>
        <dbReference type="Proteomes" id="UP000812966"/>
    </source>
</evidence>
<dbReference type="AlphaFoldDB" id="A0A8K0NRF1"/>
<feature type="compositionally biased region" description="Basic and acidic residues" evidence="1">
    <location>
        <begin position="11"/>
        <end position="27"/>
    </location>
</feature>
<dbReference type="EMBL" id="JABELV010000036">
    <property type="protein sequence ID" value="KAG7562246.1"/>
    <property type="molecule type" value="Genomic_DNA"/>
</dbReference>
<name>A0A8K0NRF1_9TREE</name>
<reference evidence="2" key="1">
    <citation type="submission" date="2020-04" db="EMBL/GenBank/DDBJ databases">
        <title>Analysis of mating type loci in Filobasidium floriforme.</title>
        <authorList>
            <person name="Nowrousian M."/>
        </authorList>
    </citation>
    <scope>NUCLEOTIDE SEQUENCE</scope>
    <source>
        <strain evidence="2">CBS 6242</strain>
    </source>
</reference>
<organism evidence="2 3">
    <name type="scientific">Filobasidium floriforme</name>
    <dbReference type="NCBI Taxonomy" id="5210"/>
    <lineage>
        <taxon>Eukaryota</taxon>
        <taxon>Fungi</taxon>
        <taxon>Dikarya</taxon>
        <taxon>Basidiomycota</taxon>
        <taxon>Agaricomycotina</taxon>
        <taxon>Tremellomycetes</taxon>
        <taxon>Filobasidiales</taxon>
        <taxon>Filobasidiaceae</taxon>
        <taxon>Filobasidium</taxon>
    </lineage>
</organism>
<evidence type="ECO:0000313" key="2">
    <source>
        <dbReference type="EMBL" id="KAG7562246.1"/>
    </source>
</evidence>
<evidence type="ECO:0000256" key="1">
    <source>
        <dbReference type="SAM" id="MobiDB-lite"/>
    </source>
</evidence>
<keyword evidence="3" id="KW-1185">Reference proteome</keyword>
<protein>
    <submittedName>
        <fullName evidence="2">Uncharacterized protein</fullName>
    </submittedName>
</protein>
<dbReference type="Proteomes" id="UP000812966">
    <property type="component" value="Unassembled WGS sequence"/>
</dbReference>
<proteinExistence type="predicted"/>